<dbReference type="Proteomes" id="UP000663869">
    <property type="component" value="Unassembled WGS sequence"/>
</dbReference>
<dbReference type="GO" id="GO:0005829">
    <property type="term" value="C:cytosol"/>
    <property type="evidence" value="ECO:0007669"/>
    <property type="project" value="TreeGrafter"/>
</dbReference>
<organism evidence="3 4">
    <name type="scientific">Rotaria socialis</name>
    <dbReference type="NCBI Taxonomy" id="392032"/>
    <lineage>
        <taxon>Eukaryota</taxon>
        <taxon>Metazoa</taxon>
        <taxon>Spiralia</taxon>
        <taxon>Gnathifera</taxon>
        <taxon>Rotifera</taxon>
        <taxon>Eurotatoria</taxon>
        <taxon>Bdelloidea</taxon>
        <taxon>Philodinida</taxon>
        <taxon>Philodinidae</taxon>
        <taxon>Rotaria</taxon>
    </lineage>
</organism>
<dbReference type="EMBL" id="CAJNYV010001712">
    <property type="protein sequence ID" value="CAF3434156.1"/>
    <property type="molecule type" value="Genomic_DNA"/>
</dbReference>
<dbReference type="SUPFAM" id="SSF52833">
    <property type="entry name" value="Thioredoxin-like"/>
    <property type="match status" value="1"/>
</dbReference>
<dbReference type="Pfam" id="PF10262">
    <property type="entry name" value="Rdx"/>
    <property type="match status" value="1"/>
</dbReference>
<evidence type="ECO:0000256" key="1">
    <source>
        <dbReference type="ARBA" id="ARBA00023284"/>
    </source>
</evidence>
<protein>
    <recommendedName>
        <fullName evidence="5">Selenoprotein W</fullName>
    </recommendedName>
</protein>
<dbReference type="NCBIfam" id="TIGR02174">
    <property type="entry name" value="CXXU_selWTH"/>
    <property type="match status" value="1"/>
</dbReference>
<keyword evidence="1" id="KW-0676">Redox-active center</keyword>
<dbReference type="InterPro" id="IPR011893">
    <property type="entry name" value="Selenoprotein_Rdx-typ"/>
</dbReference>
<comment type="caution">
    <text evidence="3">The sequence shown here is derived from an EMBL/GenBank/DDBJ whole genome shotgun (WGS) entry which is preliminary data.</text>
</comment>
<reference evidence="3" key="1">
    <citation type="submission" date="2021-02" db="EMBL/GenBank/DDBJ databases">
        <authorList>
            <person name="Nowell W R."/>
        </authorList>
    </citation>
    <scope>NUCLEOTIDE SEQUENCE</scope>
</reference>
<evidence type="ECO:0000313" key="2">
    <source>
        <dbReference type="EMBL" id="CAF3434156.1"/>
    </source>
</evidence>
<accession>A0A818WR87</accession>
<dbReference type="EMBL" id="CAJNYU010004147">
    <property type="protein sequence ID" value="CAF3729595.1"/>
    <property type="molecule type" value="Genomic_DNA"/>
</dbReference>
<dbReference type="PANTHER" id="PTHR15124:SF18">
    <property type="entry name" value="SELENOPROTEIN W"/>
    <property type="match status" value="1"/>
</dbReference>
<dbReference type="Gene3D" id="3.40.30.10">
    <property type="entry name" value="Glutaredoxin"/>
    <property type="match status" value="1"/>
</dbReference>
<evidence type="ECO:0008006" key="5">
    <source>
        <dbReference type="Google" id="ProtNLM"/>
    </source>
</evidence>
<dbReference type="AlphaFoldDB" id="A0A818WR87"/>
<evidence type="ECO:0000313" key="3">
    <source>
        <dbReference type="EMBL" id="CAF3729595.1"/>
    </source>
</evidence>
<evidence type="ECO:0000313" key="4">
    <source>
        <dbReference type="Proteomes" id="UP000663869"/>
    </source>
</evidence>
<dbReference type="InterPro" id="IPR051441">
    <property type="entry name" value="SelW_related"/>
</dbReference>
<sequence length="67" mass="7339">MVKFSDELKKSCSAKDLDVTGESTPETTGFFEVTVDGKLVHSKKDGDGFPDTQEKMDKIVKAIEATK</sequence>
<dbReference type="PANTHER" id="PTHR15124">
    <property type="entry name" value="SELENOPROTEIN W"/>
    <property type="match status" value="1"/>
</dbReference>
<gene>
    <name evidence="3" type="ORF">FME351_LOCUS29599</name>
    <name evidence="2" type="ORF">KIK155_LOCUS11079</name>
</gene>
<dbReference type="Proteomes" id="UP000663865">
    <property type="component" value="Unassembled WGS sequence"/>
</dbReference>
<name>A0A818WR87_9BILA</name>
<dbReference type="InterPro" id="IPR036249">
    <property type="entry name" value="Thioredoxin-like_sf"/>
</dbReference>
<proteinExistence type="predicted"/>